<evidence type="ECO:0000259" key="1">
    <source>
        <dbReference type="PROSITE" id="PS51202"/>
    </source>
</evidence>
<dbReference type="SUPFAM" id="SSF116726">
    <property type="entry name" value="TrkA C-terminal domain-like"/>
    <property type="match status" value="1"/>
</dbReference>
<dbReference type="InterPro" id="IPR003148">
    <property type="entry name" value="RCK_N"/>
</dbReference>
<organism evidence="2 3">
    <name type="scientific">Adhaeribacter swui</name>
    <dbReference type="NCBI Taxonomy" id="2086471"/>
    <lineage>
        <taxon>Bacteria</taxon>
        <taxon>Pseudomonadati</taxon>
        <taxon>Bacteroidota</taxon>
        <taxon>Cytophagia</taxon>
        <taxon>Cytophagales</taxon>
        <taxon>Hymenobacteraceae</taxon>
        <taxon>Adhaeribacter</taxon>
    </lineage>
</organism>
<dbReference type="GO" id="GO:0006813">
    <property type="term" value="P:potassium ion transport"/>
    <property type="evidence" value="ECO:0007669"/>
    <property type="project" value="InterPro"/>
</dbReference>
<dbReference type="Gene3D" id="3.40.50.720">
    <property type="entry name" value="NAD(P)-binding Rossmann-like Domain"/>
    <property type="match status" value="1"/>
</dbReference>
<keyword evidence="3" id="KW-1185">Reference proteome</keyword>
<keyword evidence="2" id="KW-0614">Plasmid</keyword>
<dbReference type="InterPro" id="IPR036291">
    <property type="entry name" value="NAD(P)-bd_dom_sf"/>
</dbReference>
<dbReference type="InterPro" id="IPR050721">
    <property type="entry name" value="Trk_Ktr_HKT_K-transport"/>
</dbReference>
<dbReference type="PROSITE" id="PS51202">
    <property type="entry name" value="RCK_C"/>
    <property type="match status" value="1"/>
</dbReference>
<proteinExistence type="predicted"/>
<protein>
    <submittedName>
        <fullName evidence="2">TrkA family potassium uptake protein</fullName>
    </submittedName>
</protein>
<dbReference type="InterPro" id="IPR006037">
    <property type="entry name" value="RCK_C"/>
</dbReference>
<dbReference type="AlphaFoldDB" id="A0A7G7G2D9"/>
<gene>
    <name evidence="2" type="ORF">HUW51_00775</name>
</gene>
<dbReference type="PANTHER" id="PTHR43833:SF7">
    <property type="entry name" value="KTR SYSTEM POTASSIUM UPTAKE PROTEIN C"/>
    <property type="match status" value="1"/>
</dbReference>
<dbReference type="PANTHER" id="PTHR43833">
    <property type="entry name" value="POTASSIUM CHANNEL PROTEIN 2-RELATED-RELATED"/>
    <property type="match status" value="1"/>
</dbReference>
<accession>A0A7G7G2D9</accession>
<geneLocation type="plasmid" evidence="2 3">
    <name>unnamed2</name>
</geneLocation>
<dbReference type="GO" id="GO:0008324">
    <property type="term" value="F:monoatomic cation transmembrane transporter activity"/>
    <property type="evidence" value="ECO:0007669"/>
    <property type="project" value="InterPro"/>
</dbReference>
<dbReference type="Pfam" id="PF02254">
    <property type="entry name" value="TrkA_N"/>
    <property type="match status" value="1"/>
</dbReference>
<sequence>MRFIVIGLGYFGSSLSVKLTEMGHEVIGVDHDMAKVNLHKNHITHTVCLDAKDMEALKTLPLNDTDIVIVGIGEDFGGSVMAVANLKQLKVNKLISRSISPLHQTVLEAIGVDRIIRPEQEYADRLAKSLDMRGFIDSFDITEDYNIIEATVPPRMVGKTIEEVKFRKKYNINVLTIIRMQETTNIFGKPHPKPVAVGVITPDTILEEEDILVLFGNLNDIEKLLAY</sequence>
<name>A0A7G7G2D9_9BACT</name>
<evidence type="ECO:0000313" key="3">
    <source>
        <dbReference type="Proteomes" id="UP000515237"/>
    </source>
</evidence>
<dbReference type="Proteomes" id="UP000515237">
    <property type="component" value="Plasmid unnamed2"/>
</dbReference>
<dbReference type="EMBL" id="CP055155">
    <property type="protein sequence ID" value="QNF31323.1"/>
    <property type="molecule type" value="Genomic_DNA"/>
</dbReference>
<dbReference type="RefSeq" id="WP_185269989.1">
    <property type="nucleotide sequence ID" value="NZ_CP055155.1"/>
</dbReference>
<reference evidence="2 3" key="1">
    <citation type="journal article" date="2018" name="Int. J. Syst. Evol. Microbiol.">
        <title>Adhaeribacter swui sp. nov., isolated from wet mud.</title>
        <authorList>
            <person name="Kim D.U."/>
            <person name="Kim K.W."/>
            <person name="Kang M.S."/>
            <person name="Kim J.Y."/>
            <person name="Jang J.H."/>
            <person name="Kim M.K."/>
        </authorList>
    </citation>
    <scope>NUCLEOTIDE SEQUENCE [LARGE SCALE GENOMIC DNA]</scope>
    <source>
        <strain evidence="2 3">KCTC 52873</strain>
        <plasmid evidence="2">unnamed2</plasmid>
    </source>
</reference>
<evidence type="ECO:0000313" key="2">
    <source>
        <dbReference type="EMBL" id="QNF31323.1"/>
    </source>
</evidence>
<dbReference type="SUPFAM" id="SSF51735">
    <property type="entry name" value="NAD(P)-binding Rossmann-fold domains"/>
    <property type="match status" value="1"/>
</dbReference>
<dbReference type="Gene3D" id="3.30.70.1450">
    <property type="entry name" value="Regulator of K+ conductance, C-terminal domain"/>
    <property type="match status" value="1"/>
</dbReference>
<feature type="domain" description="RCK C-terminal" evidence="1">
    <location>
        <begin position="134"/>
        <end position="227"/>
    </location>
</feature>
<dbReference type="KEGG" id="aswu:HUW51_00775"/>
<dbReference type="InterPro" id="IPR036721">
    <property type="entry name" value="RCK_C_sf"/>
</dbReference>